<dbReference type="GO" id="GO:0016020">
    <property type="term" value="C:membrane"/>
    <property type="evidence" value="ECO:0007669"/>
    <property type="project" value="UniProtKB-SubCell"/>
</dbReference>
<dbReference type="OrthoDB" id="2101615at2759"/>
<evidence type="ECO:0000313" key="10">
    <source>
        <dbReference type="EMBL" id="QHF16605.1"/>
    </source>
</evidence>
<dbReference type="SUPFAM" id="SSF81321">
    <property type="entry name" value="Family A G protein-coupled receptor-like"/>
    <property type="match status" value="1"/>
</dbReference>
<feature type="transmembrane region" description="Helical" evidence="8">
    <location>
        <begin position="40"/>
        <end position="58"/>
    </location>
</feature>
<evidence type="ECO:0000256" key="1">
    <source>
        <dbReference type="ARBA" id="ARBA00004141"/>
    </source>
</evidence>
<evidence type="ECO:0000256" key="2">
    <source>
        <dbReference type="ARBA" id="ARBA00022692"/>
    </source>
</evidence>
<keyword evidence="3 8" id="KW-1133">Transmembrane helix</keyword>
<feature type="transmembrane region" description="Helical" evidence="8">
    <location>
        <begin position="267"/>
        <end position="285"/>
    </location>
</feature>
<gene>
    <name evidence="10" type="primary">OpD31</name>
</gene>
<feature type="transmembrane region" description="Helical" evidence="8">
    <location>
        <begin position="228"/>
        <end position="255"/>
    </location>
</feature>
<proteinExistence type="evidence at transcript level"/>
<dbReference type="AlphaFoldDB" id="A0A857GWV8"/>
<keyword evidence="6" id="KW-0675">Receptor</keyword>
<feature type="transmembrane region" description="Helical" evidence="8">
    <location>
        <begin position="6"/>
        <end position="28"/>
    </location>
</feature>
<sequence length="326" mass="37623">MSKALESTFICLVLIFTLTMNTLLLTFLKKRYSYINISNLFNASISVCEILQVTLGYVPDLLAQLDFIKVTTSGNGSWICIGSSLLTFIFAVVVLMHFLVLSVSRIVAIKYPVFYVTTFSKKKLSIILLILCYIYGIIWPVFPLFKWSKYAKDIDEKRCSLDWRLEQKDSFSYIICVILFVFILPFISILTLLLCKKYATLANQNSSRRRRHSSVEYQKKIKELEIKYFNMCAASTILYTLAWSPYAVVGFLSVFNSSIPPMVSTSAALFAKLSASINPIVNVWYNREFRTFLFNLKSNWFLKKIFCIKADRQKLLTFSRIQCTKL</sequence>
<evidence type="ECO:0000259" key="9">
    <source>
        <dbReference type="PROSITE" id="PS50262"/>
    </source>
</evidence>
<dbReference type="PROSITE" id="PS50262">
    <property type="entry name" value="G_PROTEIN_RECEP_F1_2"/>
    <property type="match status" value="1"/>
</dbReference>
<dbReference type="InterPro" id="IPR000276">
    <property type="entry name" value="GPCR_Rhodpsn"/>
</dbReference>
<dbReference type="GO" id="GO:0004930">
    <property type="term" value="F:G protein-coupled receptor activity"/>
    <property type="evidence" value="ECO:0007669"/>
    <property type="project" value="UniProtKB-KW"/>
</dbReference>
<feature type="transmembrane region" description="Helical" evidence="8">
    <location>
        <begin position="124"/>
        <end position="142"/>
    </location>
</feature>
<evidence type="ECO:0000256" key="7">
    <source>
        <dbReference type="ARBA" id="ARBA00023224"/>
    </source>
</evidence>
<evidence type="ECO:0000256" key="4">
    <source>
        <dbReference type="ARBA" id="ARBA00023040"/>
    </source>
</evidence>
<name>A0A857GWV8_HYDVU</name>
<reference evidence="10" key="1">
    <citation type="journal article" date="2019" name="BMC Genomics">
        <title>Molecular evolution and expression of opsin genes in Hydra vulgaris.</title>
        <authorList>
            <person name="Macias-Munoz A."/>
            <person name="Murad R."/>
            <person name="Mortazavi A."/>
        </authorList>
    </citation>
    <scope>NUCLEOTIDE SEQUENCE</scope>
</reference>
<keyword evidence="2 8" id="KW-0812">Transmembrane</keyword>
<dbReference type="Pfam" id="PF00001">
    <property type="entry name" value="7tm_1"/>
    <property type="match status" value="1"/>
</dbReference>
<dbReference type="InterPro" id="IPR017452">
    <property type="entry name" value="GPCR_Rhodpsn_7TM"/>
</dbReference>
<protein>
    <submittedName>
        <fullName evidence="10">Opsin</fullName>
    </submittedName>
</protein>
<comment type="subcellular location">
    <subcellularLocation>
        <location evidence="1">Membrane</location>
        <topology evidence="1">Multi-pass membrane protein</topology>
    </subcellularLocation>
</comment>
<feature type="domain" description="G-protein coupled receptors family 1 profile" evidence="9">
    <location>
        <begin position="20"/>
        <end position="282"/>
    </location>
</feature>
<dbReference type="InterPro" id="IPR050125">
    <property type="entry name" value="GPCR_opsins"/>
</dbReference>
<organism evidence="10">
    <name type="scientific">Hydra vulgaris</name>
    <name type="common">Hydra</name>
    <name type="synonym">Hydra attenuata</name>
    <dbReference type="NCBI Taxonomy" id="6087"/>
    <lineage>
        <taxon>Eukaryota</taxon>
        <taxon>Metazoa</taxon>
        <taxon>Cnidaria</taxon>
        <taxon>Hydrozoa</taxon>
        <taxon>Hydroidolina</taxon>
        <taxon>Anthoathecata</taxon>
        <taxon>Aplanulata</taxon>
        <taxon>Hydridae</taxon>
        <taxon>Hydra</taxon>
    </lineage>
</organism>
<dbReference type="Gene3D" id="1.20.1070.10">
    <property type="entry name" value="Rhodopsin 7-helix transmembrane proteins"/>
    <property type="match status" value="1"/>
</dbReference>
<evidence type="ECO:0000256" key="3">
    <source>
        <dbReference type="ARBA" id="ARBA00022989"/>
    </source>
</evidence>
<keyword evidence="7" id="KW-0807">Transducer</keyword>
<keyword evidence="5 8" id="KW-0472">Membrane</keyword>
<feature type="transmembrane region" description="Helical" evidence="8">
    <location>
        <begin position="78"/>
        <end position="103"/>
    </location>
</feature>
<dbReference type="PANTHER" id="PTHR24240">
    <property type="entry name" value="OPSIN"/>
    <property type="match status" value="1"/>
</dbReference>
<dbReference type="GeneID" id="105846611"/>
<dbReference type="PRINTS" id="PR00237">
    <property type="entry name" value="GPCRRHODOPSN"/>
</dbReference>
<dbReference type="EMBL" id="MN822285">
    <property type="protein sequence ID" value="QHF16605.1"/>
    <property type="molecule type" value="mRNA"/>
</dbReference>
<evidence type="ECO:0000256" key="5">
    <source>
        <dbReference type="ARBA" id="ARBA00023136"/>
    </source>
</evidence>
<accession>A0A857GWV8</accession>
<feature type="transmembrane region" description="Helical" evidence="8">
    <location>
        <begin position="171"/>
        <end position="195"/>
    </location>
</feature>
<keyword evidence="4" id="KW-0297">G-protein coupled receptor</keyword>
<evidence type="ECO:0000256" key="6">
    <source>
        <dbReference type="ARBA" id="ARBA00023170"/>
    </source>
</evidence>
<evidence type="ECO:0000256" key="8">
    <source>
        <dbReference type="SAM" id="Phobius"/>
    </source>
</evidence>
<dbReference type="KEGG" id="hmg:105846611"/>